<comment type="similarity">
    <text evidence="2">In the C-terminal section; belongs to the trehalose phosphatase family.</text>
</comment>
<dbReference type="GO" id="GO:0005992">
    <property type="term" value="P:trehalose biosynthetic process"/>
    <property type="evidence" value="ECO:0007669"/>
    <property type="project" value="InterPro"/>
</dbReference>
<dbReference type="Proteomes" id="UP000245609">
    <property type="component" value="Unassembled WGS sequence"/>
</dbReference>
<dbReference type="CDD" id="cd01627">
    <property type="entry name" value="HAD_TPP"/>
    <property type="match status" value="1"/>
</dbReference>
<dbReference type="NCBIfam" id="TIGR01484">
    <property type="entry name" value="HAD-SF-IIB"/>
    <property type="match status" value="1"/>
</dbReference>
<proteinExistence type="inferred from homology"/>
<organism evidence="3 4">
    <name type="scientific">Smittium megazygosporum</name>
    <dbReference type="NCBI Taxonomy" id="133381"/>
    <lineage>
        <taxon>Eukaryota</taxon>
        <taxon>Fungi</taxon>
        <taxon>Fungi incertae sedis</taxon>
        <taxon>Zoopagomycota</taxon>
        <taxon>Kickxellomycotina</taxon>
        <taxon>Harpellomycetes</taxon>
        <taxon>Harpellales</taxon>
        <taxon>Legeriomycetaceae</taxon>
        <taxon>Smittium</taxon>
    </lineage>
</organism>
<dbReference type="AlphaFoldDB" id="A0A2T9Z8A6"/>
<evidence type="ECO:0008006" key="5">
    <source>
        <dbReference type="Google" id="ProtNLM"/>
    </source>
</evidence>
<protein>
    <recommendedName>
        <fullName evidence="5">Trehalose-phosphatase</fullName>
    </recommendedName>
</protein>
<dbReference type="GO" id="GO:0003825">
    <property type="term" value="F:alpha,alpha-trehalose-phosphate synthase (UDP-forming) activity"/>
    <property type="evidence" value="ECO:0007669"/>
    <property type="project" value="TreeGrafter"/>
</dbReference>
<sequence>MTKPTESDPFPTDKVISVSHYLPLYAVATTETEPIQWTFEARRGHTALYSGISALYSLRRKLDIDVIYVGAIGKYRGYDGKEYSSSELSEESKLSLASALWAHRNQVPIFLDETLSFDFYEGYCKQVLWPLMHYLSWEDSKTQKPEWWDAYQSVNKLFADTILRYCNKNAQIWINDYHLLTLPEFIKGENKDPQRSMILKGMLNSDVIGFQLFSYSRHFSSSCTRVLGLESTSISINYKGNEVQLETIPIGIDVDSLMAKMASPSVLSHEKAFLEAFKDKKIVIGRDKLDTANGIMLKLEAFELFLERYPEWRNKICLIQVTQSENSLVSKLDSKISEKVTSINSKYGSLSSSPIHYHHSYLEYDVYVALLKVADLGLITSVRDGMNTGALEYIVCQKEKHSPLLLSEFAGTAGSACGAIKINPWDTKGVADQIYYALTLSETEKARRHKMMFKQACSHNSASWASTFINCIRKNAIVTRLWDFVPSMDESIVIDSYRRSKKRLLLFDYDGTLVPITNIPSEAVIPKASFESLERLSEDPKNEVWVISGRDVKFLDSQLGSIKQLGLSAEHGGFIRYPKTEWESLIHQLDLSWKPMIREIFEFFTERTNGSTIEEKDAAITWHYRNADPEYGDFQCRQCMNHLESVIASSLPVELLIGKKCLEVRPKEVNKGEIVSRLLGPSLINVHDFVFVAGDDRTDEDMFKAVRAFSNTLMTFNLSSNNLSAMRNYQGNIPFELFESSTTDSEENGTMVDEMSSASSLYRSSLDPYVSHIRRTECFSVYVGSSNRRTGALWTVSSPAEIINIINGLVNSSSPKL</sequence>
<dbReference type="Pfam" id="PF00982">
    <property type="entry name" value="Glyco_transf_20"/>
    <property type="match status" value="2"/>
</dbReference>
<accession>A0A2T9Z8A6</accession>
<dbReference type="InterPro" id="IPR036412">
    <property type="entry name" value="HAD-like_sf"/>
</dbReference>
<name>A0A2T9Z8A6_9FUNG</name>
<dbReference type="STRING" id="133381.A0A2T9Z8A6"/>
<dbReference type="InterPro" id="IPR003337">
    <property type="entry name" value="Trehalose_PPase"/>
</dbReference>
<dbReference type="OrthoDB" id="755951at2759"/>
<gene>
    <name evidence="3" type="ORF">BB560_004775</name>
</gene>
<dbReference type="SUPFAM" id="SSF53756">
    <property type="entry name" value="UDP-Glycosyltransferase/glycogen phosphorylase"/>
    <property type="match status" value="1"/>
</dbReference>
<dbReference type="Gene3D" id="3.40.50.2000">
    <property type="entry name" value="Glycogen Phosphorylase B"/>
    <property type="match status" value="2"/>
</dbReference>
<dbReference type="InterPro" id="IPR023214">
    <property type="entry name" value="HAD_sf"/>
</dbReference>
<dbReference type="Pfam" id="PF02358">
    <property type="entry name" value="Trehalose_PPase"/>
    <property type="match status" value="1"/>
</dbReference>
<evidence type="ECO:0000256" key="2">
    <source>
        <dbReference type="ARBA" id="ARBA00006330"/>
    </source>
</evidence>
<comment type="similarity">
    <text evidence="1">In the N-terminal section; belongs to the glycosyltransferase 20 family.</text>
</comment>
<dbReference type="PANTHER" id="PTHR10788:SF123">
    <property type="entry name" value="TREHALOSE-PHOSPHATASE"/>
    <property type="match status" value="1"/>
</dbReference>
<dbReference type="GO" id="GO:0005946">
    <property type="term" value="C:alpha,alpha-trehalose-phosphate synthase complex (UDP-forming)"/>
    <property type="evidence" value="ECO:0007669"/>
    <property type="project" value="TreeGrafter"/>
</dbReference>
<dbReference type="InterPro" id="IPR006379">
    <property type="entry name" value="HAD-SF_hydro_IIB"/>
</dbReference>
<dbReference type="InterPro" id="IPR001830">
    <property type="entry name" value="Glyco_trans_20"/>
</dbReference>
<dbReference type="NCBIfam" id="TIGR00685">
    <property type="entry name" value="T6PP"/>
    <property type="match status" value="1"/>
</dbReference>
<dbReference type="Gene3D" id="3.40.50.1000">
    <property type="entry name" value="HAD superfamily/HAD-like"/>
    <property type="match status" value="1"/>
</dbReference>
<dbReference type="GO" id="GO:0005829">
    <property type="term" value="C:cytosol"/>
    <property type="evidence" value="ECO:0007669"/>
    <property type="project" value="TreeGrafter"/>
</dbReference>
<dbReference type="PANTHER" id="PTHR10788">
    <property type="entry name" value="TREHALOSE-6-PHOSPHATE SYNTHASE"/>
    <property type="match status" value="1"/>
</dbReference>
<comment type="caution">
    <text evidence="3">The sequence shown here is derived from an EMBL/GenBank/DDBJ whole genome shotgun (WGS) entry which is preliminary data.</text>
</comment>
<evidence type="ECO:0000313" key="4">
    <source>
        <dbReference type="Proteomes" id="UP000245609"/>
    </source>
</evidence>
<reference evidence="3 4" key="1">
    <citation type="journal article" date="2018" name="MBio">
        <title>Comparative Genomics Reveals the Core Gene Toolbox for the Fungus-Insect Symbiosis.</title>
        <authorList>
            <person name="Wang Y."/>
            <person name="Stata M."/>
            <person name="Wang W."/>
            <person name="Stajich J.E."/>
            <person name="White M.M."/>
            <person name="Moncalvo J.M."/>
        </authorList>
    </citation>
    <scope>NUCLEOTIDE SEQUENCE [LARGE SCALE GENOMIC DNA]</scope>
    <source>
        <strain evidence="3 4">SC-DP-2</strain>
    </source>
</reference>
<dbReference type="SUPFAM" id="SSF56784">
    <property type="entry name" value="HAD-like"/>
    <property type="match status" value="1"/>
</dbReference>
<evidence type="ECO:0000313" key="3">
    <source>
        <dbReference type="EMBL" id="PVV00829.1"/>
    </source>
</evidence>
<dbReference type="EMBL" id="MBFS01001613">
    <property type="protein sequence ID" value="PVV00829.1"/>
    <property type="molecule type" value="Genomic_DNA"/>
</dbReference>
<dbReference type="Gene3D" id="3.30.70.1020">
    <property type="entry name" value="Trehalose-6-phosphate phosphatase related protein, domain 2"/>
    <property type="match status" value="1"/>
</dbReference>
<keyword evidence="4" id="KW-1185">Reference proteome</keyword>
<dbReference type="GO" id="GO:0004805">
    <property type="term" value="F:trehalose-phosphatase activity"/>
    <property type="evidence" value="ECO:0007669"/>
    <property type="project" value="TreeGrafter"/>
</dbReference>
<dbReference type="FunFam" id="3.30.70.1020:FF:000002">
    <property type="entry name" value="Trehalose-6-phosphate synthase 2"/>
    <property type="match status" value="1"/>
</dbReference>
<evidence type="ECO:0000256" key="1">
    <source>
        <dbReference type="ARBA" id="ARBA00005409"/>
    </source>
</evidence>
<dbReference type="CDD" id="cd03788">
    <property type="entry name" value="GT20_TPS"/>
    <property type="match status" value="1"/>
</dbReference>